<feature type="region of interest" description="Disordered" evidence="1">
    <location>
        <begin position="127"/>
        <end position="148"/>
    </location>
</feature>
<proteinExistence type="predicted"/>
<keyword evidence="4" id="KW-1185">Reference proteome</keyword>
<dbReference type="AlphaFoldDB" id="A0A7J7N7I7"/>
<reference evidence="3 4" key="1">
    <citation type="journal article" date="2020" name="IScience">
        <title>Genome Sequencing of the Endangered Kingdonia uniflora (Circaeasteraceae, Ranunculales) Reveals Potential Mechanisms of Evolutionary Specialization.</title>
        <authorList>
            <person name="Sun Y."/>
            <person name="Deng T."/>
            <person name="Zhang A."/>
            <person name="Moore M.J."/>
            <person name="Landis J.B."/>
            <person name="Lin N."/>
            <person name="Zhang H."/>
            <person name="Zhang X."/>
            <person name="Huang J."/>
            <person name="Zhang X."/>
            <person name="Sun H."/>
            <person name="Wang H."/>
        </authorList>
    </citation>
    <scope>NUCLEOTIDE SEQUENCE [LARGE SCALE GENOMIC DNA]</scope>
    <source>
        <strain evidence="3">TB1705</strain>
        <tissue evidence="3">Leaf</tissue>
    </source>
</reference>
<protein>
    <submittedName>
        <fullName evidence="3">Uncharacterized protein</fullName>
    </submittedName>
</protein>
<dbReference type="EMBL" id="JACGCM010001004">
    <property type="protein sequence ID" value="KAF6163043.1"/>
    <property type="molecule type" value="Genomic_DNA"/>
</dbReference>
<feature type="transmembrane region" description="Helical" evidence="2">
    <location>
        <begin position="156"/>
        <end position="175"/>
    </location>
</feature>
<evidence type="ECO:0000256" key="1">
    <source>
        <dbReference type="SAM" id="MobiDB-lite"/>
    </source>
</evidence>
<organism evidence="3 4">
    <name type="scientific">Kingdonia uniflora</name>
    <dbReference type="NCBI Taxonomy" id="39325"/>
    <lineage>
        <taxon>Eukaryota</taxon>
        <taxon>Viridiplantae</taxon>
        <taxon>Streptophyta</taxon>
        <taxon>Embryophyta</taxon>
        <taxon>Tracheophyta</taxon>
        <taxon>Spermatophyta</taxon>
        <taxon>Magnoliopsida</taxon>
        <taxon>Ranunculales</taxon>
        <taxon>Circaeasteraceae</taxon>
        <taxon>Kingdonia</taxon>
    </lineage>
</organism>
<gene>
    <name evidence="3" type="ORF">GIB67_033314</name>
</gene>
<evidence type="ECO:0000313" key="4">
    <source>
        <dbReference type="Proteomes" id="UP000541444"/>
    </source>
</evidence>
<dbReference type="Proteomes" id="UP000541444">
    <property type="component" value="Unassembled WGS sequence"/>
</dbReference>
<comment type="caution">
    <text evidence="3">The sequence shown here is derived from an EMBL/GenBank/DDBJ whole genome shotgun (WGS) entry which is preliminary data.</text>
</comment>
<keyword evidence="2" id="KW-1133">Transmembrane helix</keyword>
<evidence type="ECO:0000256" key="2">
    <source>
        <dbReference type="SAM" id="Phobius"/>
    </source>
</evidence>
<keyword evidence="2" id="KW-0472">Membrane</keyword>
<accession>A0A7J7N7I7</accession>
<name>A0A7J7N7I7_9MAGN</name>
<sequence>MRSSISFQWNYETDDDNGACTISHVPECNPLTSAYDILNFLFERVSWLLPGKYVDECCDIKFYINHHLYTNPNLMGEVKLKELMEEVELQGSVVDGIEGLRKRVNTLVSFLEQIEVEKLEKKSKRPKLESKIASEEEEEDLVDDPRPSVQEQPNEFSIMSTANLFVSIQLLLLFLQCFNALNRKNIMFCSLMLLGMKNTKIVILGFILFNPSFKCSLTGVEKISAQTANEAESQAIWRGL</sequence>
<feature type="transmembrane region" description="Helical" evidence="2">
    <location>
        <begin position="187"/>
        <end position="209"/>
    </location>
</feature>
<evidence type="ECO:0000313" key="3">
    <source>
        <dbReference type="EMBL" id="KAF6163043.1"/>
    </source>
</evidence>
<keyword evidence="2" id="KW-0812">Transmembrane</keyword>